<feature type="chain" id="PRO_5046604953" evidence="1">
    <location>
        <begin position="23"/>
        <end position="175"/>
    </location>
</feature>
<name>A0ABY7GTM7_9BACT</name>
<dbReference type="PROSITE" id="PS51257">
    <property type="entry name" value="PROKAR_LIPOPROTEIN"/>
    <property type="match status" value="1"/>
</dbReference>
<protein>
    <submittedName>
        <fullName evidence="2">Uncharacterized protein</fullName>
    </submittedName>
</protein>
<keyword evidence="3" id="KW-1185">Reference proteome</keyword>
<evidence type="ECO:0000256" key="1">
    <source>
        <dbReference type="SAM" id="SignalP"/>
    </source>
</evidence>
<feature type="signal peptide" evidence="1">
    <location>
        <begin position="1"/>
        <end position="22"/>
    </location>
</feature>
<evidence type="ECO:0000313" key="3">
    <source>
        <dbReference type="Proteomes" id="UP001164459"/>
    </source>
</evidence>
<proteinExistence type="predicted"/>
<reference evidence="2" key="1">
    <citation type="submission" date="2022-11" db="EMBL/GenBank/DDBJ databases">
        <title>Minimal conservation of predation-associated metabolite biosynthetic gene clusters underscores biosynthetic potential of Myxococcota including descriptions for ten novel species: Archangium lansinium sp. nov., Myxococcus landrumus sp. nov., Nannocystis bai.</title>
        <authorList>
            <person name="Ahearne A."/>
            <person name="Stevens C."/>
            <person name="Dowd S."/>
        </authorList>
    </citation>
    <scope>NUCLEOTIDE SEQUENCE</scope>
    <source>
        <strain evidence="2">Fl3</strain>
    </source>
</reference>
<dbReference type="RefSeq" id="WP_269032633.1">
    <property type="nucleotide sequence ID" value="NZ_CP114040.1"/>
</dbReference>
<organism evidence="2 3">
    <name type="scientific">Nannocystis punicea</name>
    <dbReference type="NCBI Taxonomy" id="2995304"/>
    <lineage>
        <taxon>Bacteria</taxon>
        <taxon>Pseudomonadati</taxon>
        <taxon>Myxococcota</taxon>
        <taxon>Polyangia</taxon>
        <taxon>Nannocystales</taxon>
        <taxon>Nannocystaceae</taxon>
        <taxon>Nannocystis</taxon>
    </lineage>
</organism>
<evidence type="ECO:0000313" key="2">
    <source>
        <dbReference type="EMBL" id="WAS90303.1"/>
    </source>
</evidence>
<gene>
    <name evidence="2" type="ORF">O0S08_29290</name>
</gene>
<keyword evidence="1" id="KW-0732">Signal</keyword>
<dbReference type="Proteomes" id="UP001164459">
    <property type="component" value="Chromosome"/>
</dbReference>
<sequence>MRSTARVGLCVVVLGLGSLASACFKTDFLMGAVCKRDAACGGGDLCCSGERCRLAPCERGESEDTSYDKAYSPCDVDEDCHVYGIPRCVHRDGADRGFCADLCEGIENNCEKHPQSDSLVCLDVDGQPLCALRCCSAGCVGDTEGAACGQEKCPAPCPMKMECLDDVCVPTKSSS</sequence>
<dbReference type="EMBL" id="CP114040">
    <property type="protein sequence ID" value="WAS90303.1"/>
    <property type="molecule type" value="Genomic_DNA"/>
</dbReference>
<accession>A0ABY7GTM7</accession>